<evidence type="ECO:0000313" key="8">
    <source>
        <dbReference type="EMBL" id="SUZ50641.1"/>
    </source>
</evidence>
<dbReference type="GO" id="GO:0005886">
    <property type="term" value="C:plasma membrane"/>
    <property type="evidence" value="ECO:0007669"/>
    <property type="project" value="TreeGrafter"/>
</dbReference>
<dbReference type="CDD" id="cd16378">
    <property type="entry name" value="CcmH_N"/>
    <property type="match status" value="1"/>
</dbReference>
<keyword evidence="6" id="KW-0472">Membrane</keyword>
<keyword evidence="6" id="KW-0812">Transmembrane</keyword>
<feature type="domain" description="CcmH/CycL/Ccl2/NrfF N-terminal" evidence="7">
    <location>
        <begin position="11"/>
        <end position="119"/>
    </location>
</feature>
<evidence type="ECO:0000256" key="4">
    <source>
        <dbReference type="ARBA" id="ARBA00022729"/>
    </source>
</evidence>
<sequence length="400" mass="41222">VLVVAVGSLVVSEVAERPALTNADRVRDLAGDFACPVCQGQSLGESDVPIARTIRSTIRTMVDRGRTDGEIRSMLVDRFGEDIDYMPSGDGLVGLVWVLPVMVGGVALAGGVASVRRWQGRGGGPAPRRPLVLAAVVAVAVLAGVLVAGTAGDRSAGDTLSGDIRSSSRTLLVEAGVAAPDEAVALYTRVLEIQPSNAEALAYRGWVRWRTGDAAQGRSDLDEAVAVDPAYPDVRVFRASQRHADGDHVGAAGDLVVLDELEAPPIVGDLLAASRLRQRIATGLAASGELLAAVELLDSGLESRPDAAALLAERGWLLAATRSPELVERGLASLDEALAVDPVDPYGLAYRAAVLATLADRPEDAAIDVATFTGLDGPPAELVDLLVGTGLLVAGTGSGS</sequence>
<accession>A0A381N7P0</accession>
<keyword evidence="2" id="KW-0349">Heme</keyword>
<evidence type="ECO:0000256" key="6">
    <source>
        <dbReference type="SAM" id="Phobius"/>
    </source>
</evidence>
<comment type="similarity">
    <text evidence="1">Belongs to the CcmH/CycL/Ccl2/NrfF family.</text>
</comment>
<evidence type="ECO:0000256" key="5">
    <source>
        <dbReference type="ARBA" id="ARBA00023004"/>
    </source>
</evidence>
<dbReference type="SUPFAM" id="SSF48452">
    <property type="entry name" value="TPR-like"/>
    <property type="match status" value="1"/>
</dbReference>
<dbReference type="InterPro" id="IPR051263">
    <property type="entry name" value="C-type_cytochrome_biogenesis"/>
</dbReference>
<dbReference type="Pfam" id="PF03918">
    <property type="entry name" value="CcmH"/>
    <property type="match status" value="1"/>
</dbReference>
<feature type="non-terminal residue" evidence="8">
    <location>
        <position position="1"/>
    </location>
</feature>
<dbReference type="InterPro" id="IPR005616">
    <property type="entry name" value="CcmH/CycL/Ccl2/NrfF_N"/>
</dbReference>
<dbReference type="EMBL" id="UINC01000180">
    <property type="protein sequence ID" value="SUZ50641.1"/>
    <property type="molecule type" value="Genomic_DNA"/>
</dbReference>
<evidence type="ECO:0000259" key="7">
    <source>
        <dbReference type="Pfam" id="PF03918"/>
    </source>
</evidence>
<dbReference type="InterPro" id="IPR038297">
    <property type="entry name" value="CcmH/CycL/NrfF/Ccl2_sf"/>
</dbReference>
<feature type="transmembrane region" description="Helical" evidence="6">
    <location>
        <begin position="91"/>
        <end position="110"/>
    </location>
</feature>
<dbReference type="GO" id="GO:0046872">
    <property type="term" value="F:metal ion binding"/>
    <property type="evidence" value="ECO:0007669"/>
    <property type="project" value="UniProtKB-KW"/>
</dbReference>
<dbReference type="Gene3D" id="1.10.8.640">
    <property type="entry name" value="Cytochrome C biogenesis protein"/>
    <property type="match status" value="1"/>
</dbReference>
<evidence type="ECO:0000256" key="2">
    <source>
        <dbReference type="ARBA" id="ARBA00022617"/>
    </source>
</evidence>
<dbReference type="AlphaFoldDB" id="A0A381N7P0"/>
<reference evidence="8" key="1">
    <citation type="submission" date="2018-05" db="EMBL/GenBank/DDBJ databases">
        <authorList>
            <person name="Lanie J.A."/>
            <person name="Ng W.-L."/>
            <person name="Kazmierczak K.M."/>
            <person name="Andrzejewski T.M."/>
            <person name="Davidsen T.M."/>
            <person name="Wayne K.J."/>
            <person name="Tettelin H."/>
            <person name="Glass J.I."/>
            <person name="Rusch D."/>
            <person name="Podicherti R."/>
            <person name="Tsui H.-C.T."/>
            <person name="Winkler M.E."/>
        </authorList>
    </citation>
    <scope>NUCLEOTIDE SEQUENCE</scope>
</reference>
<name>A0A381N7P0_9ZZZZ</name>
<feature type="transmembrane region" description="Helical" evidence="6">
    <location>
        <begin position="131"/>
        <end position="151"/>
    </location>
</feature>
<dbReference type="Gene3D" id="1.25.40.10">
    <property type="entry name" value="Tetratricopeptide repeat domain"/>
    <property type="match status" value="1"/>
</dbReference>
<keyword evidence="3" id="KW-0479">Metal-binding</keyword>
<evidence type="ECO:0000256" key="3">
    <source>
        <dbReference type="ARBA" id="ARBA00022723"/>
    </source>
</evidence>
<evidence type="ECO:0000256" key="1">
    <source>
        <dbReference type="ARBA" id="ARBA00010342"/>
    </source>
</evidence>
<dbReference type="InterPro" id="IPR011990">
    <property type="entry name" value="TPR-like_helical_dom_sf"/>
</dbReference>
<keyword evidence="4" id="KW-0732">Signal</keyword>
<keyword evidence="5" id="KW-0408">Iron</keyword>
<keyword evidence="6" id="KW-1133">Transmembrane helix</keyword>
<dbReference type="PANTHER" id="PTHR47870:SF4">
    <property type="entry name" value="CYTOCHROME C-TYPE BIOGENESIS PROTEIN CYCH"/>
    <property type="match status" value="1"/>
</dbReference>
<protein>
    <recommendedName>
        <fullName evidence="7">CcmH/CycL/Ccl2/NrfF N-terminal domain-containing protein</fullName>
    </recommendedName>
</protein>
<organism evidence="8">
    <name type="scientific">marine metagenome</name>
    <dbReference type="NCBI Taxonomy" id="408172"/>
    <lineage>
        <taxon>unclassified sequences</taxon>
        <taxon>metagenomes</taxon>
        <taxon>ecological metagenomes</taxon>
    </lineage>
</organism>
<gene>
    <name evidence="8" type="ORF">METZ01_LOCUS3495</name>
</gene>
<proteinExistence type="inferred from homology"/>
<dbReference type="PANTHER" id="PTHR47870">
    <property type="entry name" value="CYTOCHROME C-TYPE BIOGENESIS PROTEIN CCMH"/>
    <property type="match status" value="1"/>
</dbReference>